<evidence type="ECO:0000313" key="2">
    <source>
        <dbReference type="Proteomes" id="UP000028999"/>
    </source>
</evidence>
<keyword evidence="2" id="KW-1185">Reference proteome</keyword>
<dbReference type="Proteomes" id="UP000028999">
    <property type="component" value="Unassembled WGS sequence"/>
</dbReference>
<organism evidence="1 2">
    <name type="scientific">Brassica napus</name>
    <name type="common">Rape</name>
    <dbReference type="NCBI Taxonomy" id="3708"/>
    <lineage>
        <taxon>Eukaryota</taxon>
        <taxon>Viridiplantae</taxon>
        <taxon>Streptophyta</taxon>
        <taxon>Embryophyta</taxon>
        <taxon>Tracheophyta</taxon>
        <taxon>Spermatophyta</taxon>
        <taxon>Magnoliopsida</taxon>
        <taxon>eudicotyledons</taxon>
        <taxon>Gunneridae</taxon>
        <taxon>Pentapetalae</taxon>
        <taxon>rosids</taxon>
        <taxon>malvids</taxon>
        <taxon>Brassicales</taxon>
        <taxon>Brassicaceae</taxon>
        <taxon>Brassiceae</taxon>
        <taxon>Brassica</taxon>
    </lineage>
</organism>
<proteinExistence type="predicted"/>
<dbReference type="Gramene" id="CDY54480">
    <property type="protein sequence ID" value="CDY54480"/>
    <property type="gene ID" value="GSBRNA2T00014147001"/>
</dbReference>
<protein>
    <submittedName>
        <fullName evidence="1">BnaCnng27020D protein</fullName>
    </submittedName>
</protein>
<sequence>MKFDPIGLRLFVPPPAPPIVPPSVPASESVELIR</sequence>
<evidence type="ECO:0000313" key="1">
    <source>
        <dbReference type="EMBL" id="CDY54480.1"/>
    </source>
</evidence>
<dbReference type="PaxDb" id="3708-A0A078IYS5"/>
<accession>A0A078IYS5</accession>
<gene>
    <name evidence="1" type="primary">BnaCnng27020D</name>
    <name evidence="1" type="ORF">GSBRNA2T00014147001</name>
</gene>
<name>A0A078IYS5_BRANA</name>
<reference evidence="1 2" key="1">
    <citation type="journal article" date="2014" name="Science">
        <title>Plant genetics. Early allopolyploid evolution in the post-Neolithic Brassica napus oilseed genome.</title>
        <authorList>
            <person name="Chalhoub B."/>
            <person name="Denoeud F."/>
            <person name="Liu S."/>
            <person name="Parkin I.A."/>
            <person name="Tang H."/>
            <person name="Wang X."/>
            <person name="Chiquet J."/>
            <person name="Belcram H."/>
            <person name="Tong C."/>
            <person name="Samans B."/>
            <person name="Correa M."/>
            <person name="Da Silva C."/>
            <person name="Just J."/>
            <person name="Falentin C."/>
            <person name="Koh C.S."/>
            <person name="Le Clainche I."/>
            <person name="Bernard M."/>
            <person name="Bento P."/>
            <person name="Noel B."/>
            <person name="Labadie K."/>
            <person name="Alberti A."/>
            <person name="Charles M."/>
            <person name="Arnaud D."/>
            <person name="Guo H."/>
            <person name="Daviaud C."/>
            <person name="Alamery S."/>
            <person name="Jabbari K."/>
            <person name="Zhao M."/>
            <person name="Edger P.P."/>
            <person name="Chelaifa H."/>
            <person name="Tack D."/>
            <person name="Lassalle G."/>
            <person name="Mestiri I."/>
            <person name="Schnel N."/>
            <person name="Le Paslier M.C."/>
            <person name="Fan G."/>
            <person name="Renault V."/>
            <person name="Bayer P.E."/>
            <person name="Golicz A.A."/>
            <person name="Manoli S."/>
            <person name="Lee T.H."/>
            <person name="Thi V.H."/>
            <person name="Chalabi S."/>
            <person name="Hu Q."/>
            <person name="Fan C."/>
            <person name="Tollenaere R."/>
            <person name="Lu Y."/>
            <person name="Battail C."/>
            <person name="Shen J."/>
            <person name="Sidebottom C.H."/>
            <person name="Wang X."/>
            <person name="Canaguier A."/>
            <person name="Chauveau A."/>
            <person name="Berard A."/>
            <person name="Deniot G."/>
            <person name="Guan M."/>
            <person name="Liu Z."/>
            <person name="Sun F."/>
            <person name="Lim Y.P."/>
            <person name="Lyons E."/>
            <person name="Town C.D."/>
            <person name="Bancroft I."/>
            <person name="Wang X."/>
            <person name="Meng J."/>
            <person name="Ma J."/>
            <person name="Pires J.C."/>
            <person name="King G.J."/>
            <person name="Brunel D."/>
            <person name="Delourme R."/>
            <person name="Renard M."/>
            <person name="Aury J.M."/>
            <person name="Adams K.L."/>
            <person name="Batley J."/>
            <person name="Snowdon R.J."/>
            <person name="Tost J."/>
            <person name="Edwards D."/>
            <person name="Zhou Y."/>
            <person name="Hua W."/>
            <person name="Sharpe A.G."/>
            <person name="Paterson A.H."/>
            <person name="Guan C."/>
            <person name="Wincker P."/>
        </authorList>
    </citation>
    <scope>NUCLEOTIDE SEQUENCE [LARGE SCALE GENOMIC DNA]</scope>
    <source>
        <strain evidence="2">cv. Darmor-bzh</strain>
    </source>
</reference>
<dbReference type="EMBL" id="LK033323">
    <property type="protein sequence ID" value="CDY54480.1"/>
    <property type="molecule type" value="Genomic_DNA"/>
</dbReference>
<dbReference type="AlphaFoldDB" id="A0A078IYS5"/>